<proteinExistence type="predicted"/>
<organism evidence="5">
    <name type="scientific">hydrothermal vent metagenome</name>
    <dbReference type="NCBI Taxonomy" id="652676"/>
    <lineage>
        <taxon>unclassified sequences</taxon>
        <taxon>metagenomes</taxon>
        <taxon>ecological metagenomes</taxon>
    </lineage>
</organism>
<protein>
    <recommendedName>
        <fullName evidence="4">Cytochrome c domain-containing protein</fullName>
    </recommendedName>
</protein>
<dbReference type="InterPro" id="IPR009056">
    <property type="entry name" value="Cyt_c-like_dom"/>
</dbReference>
<dbReference type="SUPFAM" id="SSF46626">
    <property type="entry name" value="Cytochrome c"/>
    <property type="match status" value="1"/>
</dbReference>
<dbReference type="EMBL" id="UOEI01000199">
    <property type="protein sequence ID" value="VAV97174.1"/>
    <property type="molecule type" value="Genomic_DNA"/>
</dbReference>
<dbReference type="GO" id="GO:0046872">
    <property type="term" value="F:metal ion binding"/>
    <property type="evidence" value="ECO:0007669"/>
    <property type="project" value="UniProtKB-KW"/>
</dbReference>
<gene>
    <name evidence="5" type="ORF">MNBD_ACTINO01-729</name>
</gene>
<accession>A0A3B0RTT2</accession>
<feature type="domain" description="Cytochrome c" evidence="4">
    <location>
        <begin position="32"/>
        <end position="123"/>
    </location>
</feature>
<evidence type="ECO:0000313" key="5">
    <source>
        <dbReference type="EMBL" id="VAV97174.1"/>
    </source>
</evidence>
<dbReference type="Pfam" id="PF00034">
    <property type="entry name" value="Cytochrom_C"/>
    <property type="match status" value="1"/>
</dbReference>
<dbReference type="Gene3D" id="1.10.760.10">
    <property type="entry name" value="Cytochrome c-like domain"/>
    <property type="match status" value="1"/>
</dbReference>
<evidence type="ECO:0000256" key="1">
    <source>
        <dbReference type="ARBA" id="ARBA00022617"/>
    </source>
</evidence>
<dbReference type="PROSITE" id="PS51007">
    <property type="entry name" value="CYTC"/>
    <property type="match status" value="1"/>
</dbReference>
<evidence type="ECO:0000256" key="3">
    <source>
        <dbReference type="ARBA" id="ARBA00023004"/>
    </source>
</evidence>
<dbReference type="GO" id="GO:0020037">
    <property type="term" value="F:heme binding"/>
    <property type="evidence" value="ECO:0007669"/>
    <property type="project" value="InterPro"/>
</dbReference>
<dbReference type="AlphaFoldDB" id="A0A3B0RTT2"/>
<name>A0A3B0RTT2_9ZZZZ</name>
<sequence length="123" mass="12688">MVGAVLALALAACVCEDTSGSWNASQVPVGPGDPIAGARTYTLVCSSCHGADLQGVDDLGTQLAPSDFIAEQTETSLAEYIRVGREEDDPENVTGVLMPPSGGAPWLSNQDIVNTAAYLLGHQ</sequence>
<keyword evidence="3" id="KW-0408">Iron</keyword>
<dbReference type="GO" id="GO:0009055">
    <property type="term" value="F:electron transfer activity"/>
    <property type="evidence" value="ECO:0007669"/>
    <property type="project" value="InterPro"/>
</dbReference>
<keyword evidence="2" id="KW-0479">Metal-binding</keyword>
<reference evidence="5" key="1">
    <citation type="submission" date="2018-06" db="EMBL/GenBank/DDBJ databases">
        <authorList>
            <person name="Zhirakovskaya E."/>
        </authorList>
    </citation>
    <scope>NUCLEOTIDE SEQUENCE</scope>
</reference>
<evidence type="ECO:0000259" key="4">
    <source>
        <dbReference type="PROSITE" id="PS51007"/>
    </source>
</evidence>
<dbReference type="InterPro" id="IPR036909">
    <property type="entry name" value="Cyt_c-like_dom_sf"/>
</dbReference>
<evidence type="ECO:0000256" key="2">
    <source>
        <dbReference type="ARBA" id="ARBA00022723"/>
    </source>
</evidence>
<keyword evidence="1" id="KW-0349">Heme</keyword>